<dbReference type="EMBL" id="CAMXCT030004301">
    <property type="protein sequence ID" value="CAL4795807.1"/>
    <property type="molecule type" value="Genomic_DNA"/>
</dbReference>
<evidence type="ECO:0000313" key="1">
    <source>
        <dbReference type="EMBL" id="CAI4008495.1"/>
    </source>
</evidence>
<keyword evidence="4" id="KW-1185">Reference proteome</keyword>
<dbReference type="EMBL" id="CAMXCT020004301">
    <property type="protein sequence ID" value="CAL1161870.1"/>
    <property type="molecule type" value="Genomic_DNA"/>
</dbReference>
<protein>
    <submittedName>
        <fullName evidence="3">C2 domain-containing protein</fullName>
    </submittedName>
</protein>
<gene>
    <name evidence="1" type="ORF">C1SCF055_LOCUS33937</name>
</gene>
<comment type="caution">
    <text evidence="1">The sequence shown here is derived from an EMBL/GenBank/DDBJ whole genome shotgun (WGS) entry which is preliminary data.</text>
</comment>
<dbReference type="OrthoDB" id="445004at2759"/>
<name>A0A9P1DDY5_9DINO</name>
<evidence type="ECO:0000313" key="3">
    <source>
        <dbReference type="EMBL" id="CAL4795807.1"/>
    </source>
</evidence>
<sequence>MLDLPELLSVRPQELLSSEIYTVPAGGSVSSQLQLQSPCIFRVVAEPTDTRCDATTGSVSTAATGSGFVQQLPAGTYELIFKSDDQALADAVPFFVTWGIRATSADTGAVSCDGLARIEDATVGGTARQGAKEFKKQLNIAALPNALKLPVTVPQPAVATIASWSPFTQHYVRVALVSDEGLWVGEQRGRRSSLEIELPPGDYQMTVEEMSPLSPPAGCMAMGVAVSLVPFSAIERSSSAVGSVPPFLGSSLGLGARCDGLGALPLPLDAISDTGGSAAYGGPVDADGRLLIRERIMLTDIHDGRKKVFLRLPAASMLRVAVVSEDAMETEVVLEDSSHQQIAPVESHIMGEGQAASYIMEAPASGLWVSFHREHRVAQTSGCASFDLLMQSAPMQDMVKMSACGEPRELREMVEKVLEHFHESTISSAEGRLRIPGTTSGSGSASTGALHLRLAEESLVEVEVQFNFMLSNVHLWLDSGLGRGLAPRVRAHGTAAAEKNAAAQLRLRLDAGDHVVRIRHDPAFPAEASPIKLLVASPQCAPLSLKLRRVAVRAQRPVVSMPMAPLVSGSDLVLHLDAGSSGSSGSSAALAQKPPSAASQGGYGGHTLAWSSQVLSGLLGVSGRQVSPAAGHPGIPWDILGHPRTSFPMRLISLTRLRRRPWRARCSAQLVPVAPSSPVPVAVVPEPPVEEPGECATFRYASPGAARAALTSLLGRRDASRRNEALYVLRGAKMAELRDLAQRTEDELMELKSEKQVTVALRRFLLDAASIELQIEDAVEQLVTLTPLPLEALLAAFATQHGRVMLGAAGEPRG</sequence>
<accession>A0A9P1DDY5</accession>
<organism evidence="1">
    <name type="scientific">Cladocopium goreaui</name>
    <dbReference type="NCBI Taxonomy" id="2562237"/>
    <lineage>
        <taxon>Eukaryota</taxon>
        <taxon>Sar</taxon>
        <taxon>Alveolata</taxon>
        <taxon>Dinophyceae</taxon>
        <taxon>Suessiales</taxon>
        <taxon>Symbiodiniaceae</taxon>
        <taxon>Cladocopium</taxon>
    </lineage>
</organism>
<dbReference type="Proteomes" id="UP001152797">
    <property type="component" value="Unassembled WGS sequence"/>
</dbReference>
<proteinExistence type="predicted"/>
<dbReference type="AlphaFoldDB" id="A0A9P1DDY5"/>
<evidence type="ECO:0000313" key="2">
    <source>
        <dbReference type="EMBL" id="CAL1161870.1"/>
    </source>
</evidence>
<reference evidence="2" key="2">
    <citation type="submission" date="2024-04" db="EMBL/GenBank/DDBJ databases">
        <authorList>
            <person name="Chen Y."/>
            <person name="Shah S."/>
            <person name="Dougan E. K."/>
            <person name="Thang M."/>
            <person name="Chan C."/>
        </authorList>
    </citation>
    <scope>NUCLEOTIDE SEQUENCE [LARGE SCALE GENOMIC DNA]</scope>
</reference>
<evidence type="ECO:0000313" key="4">
    <source>
        <dbReference type="Proteomes" id="UP001152797"/>
    </source>
</evidence>
<dbReference type="EMBL" id="CAMXCT010004301">
    <property type="protein sequence ID" value="CAI4008495.1"/>
    <property type="molecule type" value="Genomic_DNA"/>
</dbReference>
<reference evidence="1" key="1">
    <citation type="submission" date="2022-10" db="EMBL/GenBank/DDBJ databases">
        <authorList>
            <person name="Chen Y."/>
            <person name="Dougan E. K."/>
            <person name="Chan C."/>
            <person name="Rhodes N."/>
            <person name="Thang M."/>
        </authorList>
    </citation>
    <scope>NUCLEOTIDE SEQUENCE</scope>
</reference>